<feature type="region of interest" description="Disordered" evidence="1">
    <location>
        <begin position="228"/>
        <end position="251"/>
    </location>
</feature>
<dbReference type="EMBL" id="CAJNNW010008431">
    <property type="protein sequence ID" value="CAE8650007.1"/>
    <property type="molecule type" value="Genomic_DNA"/>
</dbReference>
<evidence type="ECO:0000259" key="3">
    <source>
        <dbReference type="Pfam" id="PF04991"/>
    </source>
</evidence>
<feature type="signal peptide" evidence="2">
    <location>
        <begin position="1"/>
        <end position="25"/>
    </location>
</feature>
<dbReference type="Proteomes" id="UP000626109">
    <property type="component" value="Unassembled WGS sequence"/>
</dbReference>
<gene>
    <name evidence="4" type="ORF">PGLA2088_LOCUS7918</name>
</gene>
<dbReference type="InterPro" id="IPR007074">
    <property type="entry name" value="LicD/FKTN/FKRP_NTP_transf"/>
</dbReference>
<dbReference type="AlphaFoldDB" id="A0A813IIP4"/>
<organism evidence="4 5">
    <name type="scientific">Polarella glacialis</name>
    <name type="common">Dinoflagellate</name>
    <dbReference type="NCBI Taxonomy" id="89957"/>
    <lineage>
        <taxon>Eukaryota</taxon>
        <taxon>Sar</taxon>
        <taxon>Alveolata</taxon>
        <taxon>Dinophyceae</taxon>
        <taxon>Suessiales</taxon>
        <taxon>Suessiaceae</taxon>
        <taxon>Polarella</taxon>
    </lineage>
</organism>
<reference evidence="4" key="1">
    <citation type="submission" date="2021-02" db="EMBL/GenBank/DDBJ databases">
        <authorList>
            <person name="Dougan E. K."/>
            <person name="Rhodes N."/>
            <person name="Thang M."/>
            <person name="Chan C."/>
        </authorList>
    </citation>
    <scope>NUCLEOTIDE SEQUENCE</scope>
</reference>
<protein>
    <recommendedName>
        <fullName evidence="3">LicD/FKTN/FKRP nucleotidyltransferase domain-containing protein</fullName>
    </recommendedName>
</protein>
<evidence type="ECO:0000256" key="1">
    <source>
        <dbReference type="SAM" id="MobiDB-lite"/>
    </source>
</evidence>
<comment type="caution">
    <text evidence="4">The sequence shown here is derived from an EMBL/GenBank/DDBJ whole genome shotgun (WGS) entry which is preliminary data.</text>
</comment>
<evidence type="ECO:0000313" key="4">
    <source>
        <dbReference type="EMBL" id="CAE8650007.1"/>
    </source>
</evidence>
<dbReference type="PROSITE" id="PS51257">
    <property type="entry name" value="PROKAR_LIPOPROTEIN"/>
    <property type="match status" value="1"/>
</dbReference>
<dbReference type="GO" id="GO:0009100">
    <property type="term" value="P:glycoprotein metabolic process"/>
    <property type="evidence" value="ECO:0007669"/>
    <property type="project" value="UniProtKB-ARBA"/>
</dbReference>
<proteinExistence type="predicted"/>
<keyword evidence="2" id="KW-0732">Signal</keyword>
<accession>A0A813IIP4</accession>
<evidence type="ECO:0000256" key="2">
    <source>
        <dbReference type="SAM" id="SignalP"/>
    </source>
</evidence>
<name>A0A813IIP4_POLGL</name>
<feature type="chain" id="PRO_5032392794" description="LicD/FKTN/FKRP nucleotidyltransferase domain-containing protein" evidence="2">
    <location>
        <begin position="26"/>
        <end position="658"/>
    </location>
</feature>
<evidence type="ECO:0000313" key="5">
    <source>
        <dbReference type="Proteomes" id="UP000626109"/>
    </source>
</evidence>
<feature type="region of interest" description="Disordered" evidence="1">
    <location>
        <begin position="173"/>
        <end position="196"/>
    </location>
</feature>
<sequence>MRLRGMGPTLLLLFGCLYMPYHVKSQVLGCTAPRSELAALQRRSRWLFEKLLALGPPPWQRSDFDFSVVQEMTDIMSAYEKTSELVVVYEKASYTLADQDSPMPCLPGIISAELLQLLWIWKVERDAPRAASLFEQSQGHLVFLRTISWARVLQLGFGLVFAAGQTMCGLVSSPPESEDDVEHARRHHSSWPGSTTSSATVFKQYHVLTGFDYRQCVDRFVGFRSGDSPKACRGPNTGGRASRQSRRAPRRGALWPHRQFATLAARQPWACGAACRQASAFAHVAQAVLLQGGEPTGSLALGARRGSWALSEDQEQLLEVAQAELLLSEPTYWSANGVLQVQQSCSLARAFPVWLLLARLAGIRATELVREGAEHIQRELPLPTQPPPSRLAAFCDMIDTWPPTQRLTAQGALATYFLVKTVGGLLDTFGVRWWASAGALLGAVRNGGILPQDCDVDIAIWRPDAHQLVKPAFRAALAAAGVVSYHMPIYFQFRFCLAQVPAAADRRSVDGGLACYLPYVDGHLADVVPHEPDRWHYIHRTDLQYAHSFPLSGIFRRSSGGALSDARQRLPFGSYFEVWAPQAAAAELYLTTVYGGDWQRVLRGRRDNELLHNATEVGSKKAFYGSIARPTGPLRDVLAELTAFGSLEPGAEVSAALD</sequence>
<feature type="domain" description="LicD/FKTN/FKRP nucleotidyltransferase" evidence="3">
    <location>
        <begin position="430"/>
        <end position="475"/>
    </location>
</feature>
<dbReference type="Pfam" id="PF04991">
    <property type="entry name" value="LicD"/>
    <property type="match status" value="1"/>
</dbReference>